<protein>
    <submittedName>
        <fullName evidence="7">Aromatic acid exporter family protein</fullName>
    </submittedName>
</protein>
<sequence>MAAWSRLLDDVTSRSKDTTKRRFLRLFRTSIPILQSAVAAAVAWVVATRVFGHEQPFFAPIAAVISLGVSLGQRLQRAIELVVGVAVGVLVADALVAIIGRGPWQLGLVVVLAMAVAVFLGGGPLVVNQGAASAILVVALVPVGTQGGMATSRFIDALIGGVIGLLVNAVLIPVNPVVVARRAANPMLDELAGTLDDIAQALTGGDRDAAAAALSRAREIETKLTEFTDALGAGSEIARIAPVRWRMRGHLALYVDAVEHIDRAVRNVRVLARRAVVMLRVGETVPPSLPAAISRLGEGVRTFRNELARGFEPLAARRGLLDAATLATEALRTEPGFSAQVVVAQLRSAVHDLLLASGLSRADADEVLGEIQPRRPRRPS</sequence>
<evidence type="ECO:0000313" key="7">
    <source>
        <dbReference type="EMBL" id="MFC3766626.1"/>
    </source>
</evidence>
<dbReference type="EMBL" id="JBHRZH010000056">
    <property type="protein sequence ID" value="MFC3766626.1"/>
    <property type="molecule type" value="Genomic_DNA"/>
</dbReference>
<dbReference type="Proteomes" id="UP001595699">
    <property type="component" value="Unassembled WGS sequence"/>
</dbReference>
<reference evidence="8" key="1">
    <citation type="journal article" date="2019" name="Int. J. Syst. Evol. Microbiol.">
        <title>The Global Catalogue of Microorganisms (GCM) 10K type strain sequencing project: providing services to taxonomists for standard genome sequencing and annotation.</title>
        <authorList>
            <consortium name="The Broad Institute Genomics Platform"/>
            <consortium name="The Broad Institute Genome Sequencing Center for Infectious Disease"/>
            <person name="Wu L."/>
            <person name="Ma J."/>
        </authorList>
    </citation>
    <scope>NUCLEOTIDE SEQUENCE [LARGE SCALE GENOMIC DNA]</scope>
    <source>
        <strain evidence="8">CGMCC 4.7241</strain>
    </source>
</reference>
<dbReference type="InterPro" id="IPR049453">
    <property type="entry name" value="Memb_transporter_dom"/>
</dbReference>
<gene>
    <name evidence="7" type="ORF">ACFOUW_37765</name>
</gene>
<evidence type="ECO:0000256" key="3">
    <source>
        <dbReference type="ARBA" id="ARBA00022989"/>
    </source>
</evidence>
<evidence type="ECO:0000256" key="2">
    <source>
        <dbReference type="ARBA" id="ARBA00022692"/>
    </source>
</evidence>
<keyword evidence="8" id="KW-1185">Reference proteome</keyword>
<name>A0ABV7YPF8_9ACTN</name>
<organism evidence="7 8">
    <name type="scientific">Tenggerimyces flavus</name>
    <dbReference type="NCBI Taxonomy" id="1708749"/>
    <lineage>
        <taxon>Bacteria</taxon>
        <taxon>Bacillati</taxon>
        <taxon>Actinomycetota</taxon>
        <taxon>Actinomycetes</taxon>
        <taxon>Propionibacteriales</taxon>
        <taxon>Nocardioidaceae</taxon>
        <taxon>Tenggerimyces</taxon>
    </lineage>
</organism>
<feature type="transmembrane region" description="Helical" evidence="5">
    <location>
        <begin position="157"/>
        <end position="178"/>
    </location>
</feature>
<evidence type="ECO:0000259" key="6">
    <source>
        <dbReference type="Pfam" id="PF13515"/>
    </source>
</evidence>
<keyword evidence="3 5" id="KW-1133">Transmembrane helix</keyword>
<accession>A0ABV7YPF8</accession>
<feature type="domain" description="Integral membrane bound transporter" evidence="6">
    <location>
        <begin position="43"/>
        <end position="167"/>
    </location>
</feature>
<feature type="transmembrane region" description="Helical" evidence="5">
    <location>
        <begin position="31"/>
        <end position="51"/>
    </location>
</feature>
<feature type="transmembrane region" description="Helical" evidence="5">
    <location>
        <begin position="134"/>
        <end position="151"/>
    </location>
</feature>
<comment type="subcellular location">
    <subcellularLocation>
        <location evidence="1">Membrane</location>
        <topology evidence="1">Multi-pass membrane protein</topology>
    </subcellularLocation>
</comment>
<keyword evidence="4 5" id="KW-0472">Membrane</keyword>
<dbReference type="Pfam" id="PF13515">
    <property type="entry name" value="FUSC_2"/>
    <property type="match status" value="1"/>
</dbReference>
<dbReference type="RefSeq" id="WP_205118170.1">
    <property type="nucleotide sequence ID" value="NZ_JAFBCM010000001.1"/>
</dbReference>
<feature type="transmembrane region" description="Helical" evidence="5">
    <location>
        <begin position="57"/>
        <end position="74"/>
    </location>
</feature>
<proteinExistence type="predicted"/>
<evidence type="ECO:0000256" key="1">
    <source>
        <dbReference type="ARBA" id="ARBA00004141"/>
    </source>
</evidence>
<evidence type="ECO:0000313" key="8">
    <source>
        <dbReference type="Proteomes" id="UP001595699"/>
    </source>
</evidence>
<evidence type="ECO:0000256" key="4">
    <source>
        <dbReference type="ARBA" id="ARBA00023136"/>
    </source>
</evidence>
<evidence type="ECO:0000256" key="5">
    <source>
        <dbReference type="SAM" id="Phobius"/>
    </source>
</evidence>
<comment type="caution">
    <text evidence="7">The sequence shown here is derived from an EMBL/GenBank/DDBJ whole genome shotgun (WGS) entry which is preliminary data.</text>
</comment>
<keyword evidence="2 5" id="KW-0812">Transmembrane</keyword>
<feature type="transmembrane region" description="Helical" evidence="5">
    <location>
        <begin position="81"/>
        <end position="100"/>
    </location>
</feature>
<feature type="transmembrane region" description="Helical" evidence="5">
    <location>
        <begin position="106"/>
        <end position="127"/>
    </location>
</feature>